<protein>
    <submittedName>
        <fullName evidence="1">DUF2442 domain-containing protein</fullName>
    </submittedName>
</protein>
<accession>A0AAJ1AIQ8</accession>
<proteinExistence type="predicted"/>
<evidence type="ECO:0000313" key="2">
    <source>
        <dbReference type="Proteomes" id="UP001197609"/>
    </source>
</evidence>
<reference evidence="1 2" key="1">
    <citation type="journal article" date="2021" name="bioRxiv">
        <title>Unraveling nitrogen, sulfur and carbon metabolic pathways and microbial community transcriptional responses to substrate deprivation and toxicity stresses in a bioreactor mimicking anoxic brackish coastal sediment conditions.</title>
        <authorList>
            <person name="Martins P.D."/>
            <person name="Echeveste M.J."/>
            <person name="Arshad A."/>
            <person name="Kurth J."/>
            <person name="Ouboter H."/>
            <person name="Jetten M.S.M."/>
            <person name="Welte C.U."/>
        </authorList>
    </citation>
    <scope>NUCLEOTIDE SEQUENCE [LARGE SCALE GENOMIC DNA]</scope>
    <source>
        <strain evidence="1">MAG_38</strain>
    </source>
</reference>
<evidence type="ECO:0000313" key="1">
    <source>
        <dbReference type="EMBL" id="MBZ0160309.1"/>
    </source>
</evidence>
<dbReference type="Proteomes" id="UP001197609">
    <property type="component" value="Unassembled WGS sequence"/>
</dbReference>
<sequence>MSISAVEITVPAAQSVKITDDSLRVDLSDGRTIAVPLAWFPRLLHATREERNNWRLIGKGHGIHWEAIDKDISIEGLLAGRPSGESQLSFSRWLEERGLRGTKRPGQRRTRRG</sequence>
<comment type="caution">
    <text evidence="1">The sequence shown here is derived from an EMBL/GenBank/DDBJ whole genome shotgun (WGS) entry which is preliminary data.</text>
</comment>
<dbReference type="Gene3D" id="3.30.2020.40">
    <property type="entry name" value="Uncharacterised protein PF10387, DUF2442"/>
    <property type="match status" value="1"/>
</dbReference>
<dbReference type="AlphaFoldDB" id="A0AAJ1AIQ8"/>
<dbReference type="Pfam" id="PF10387">
    <property type="entry name" value="DUF2442"/>
    <property type="match status" value="1"/>
</dbReference>
<gene>
    <name evidence="1" type="ORF">K8G79_09270</name>
</gene>
<organism evidence="1 2">
    <name type="scientific">Candidatus Methylomirabilis tolerans</name>
    <dbReference type="NCBI Taxonomy" id="3123416"/>
    <lineage>
        <taxon>Bacteria</taxon>
        <taxon>Candidatus Methylomirabilota</taxon>
        <taxon>Candidatus Methylomirabilia</taxon>
        <taxon>Candidatus Methylomirabilales</taxon>
        <taxon>Candidatus Methylomirabilaceae</taxon>
        <taxon>Candidatus Methylomirabilis</taxon>
    </lineage>
</organism>
<name>A0AAJ1AIQ8_9BACT</name>
<dbReference type="InterPro" id="IPR018841">
    <property type="entry name" value="DUF2442"/>
</dbReference>
<dbReference type="EMBL" id="JAIOIU010000114">
    <property type="protein sequence ID" value="MBZ0160309.1"/>
    <property type="molecule type" value="Genomic_DNA"/>
</dbReference>